<dbReference type="Proteomes" id="UP000318709">
    <property type="component" value="Chromosome"/>
</dbReference>
<evidence type="ECO:0000256" key="2">
    <source>
        <dbReference type="RuleBase" id="RU003719"/>
    </source>
</evidence>
<evidence type="ECO:0000259" key="3">
    <source>
        <dbReference type="Pfam" id="PF00389"/>
    </source>
</evidence>
<gene>
    <name evidence="5" type="ORF">E3E12_04750</name>
</gene>
<dbReference type="PANTHER" id="PTHR42938">
    <property type="entry name" value="FORMATE DEHYDROGENASE 1"/>
    <property type="match status" value="1"/>
</dbReference>
<organism evidence="5 6">
    <name type="scientific">Formicincola oecophyllae</name>
    <dbReference type="NCBI Taxonomy" id="2558361"/>
    <lineage>
        <taxon>Bacteria</taxon>
        <taxon>Pseudomonadati</taxon>
        <taxon>Pseudomonadota</taxon>
        <taxon>Alphaproteobacteria</taxon>
        <taxon>Acetobacterales</taxon>
        <taxon>Acetobacteraceae</taxon>
        <taxon>Formicincola</taxon>
    </lineage>
</organism>
<dbReference type="GO" id="GO:0008863">
    <property type="term" value="F:formate dehydrogenase (NAD+) activity"/>
    <property type="evidence" value="ECO:0007669"/>
    <property type="project" value="TreeGrafter"/>
</dbReference>
<feature type="domain" description="D-isomer specific 2-hydroxyacid dehydrogenase NAD-binding" evidence="4">
    <location>
        <begin position="157"/>
        <end position="336"/>
    </location>
</feature>
<dbReference type="KEGG" id="swf:E3E12_04750"/>
<dbReference type="NCBIfam" id="NF005750">
    <property type="entry name" value="PRK07574.1"/>
    <property type="match status" value="1"/>
</dbReference>
<dbReference type="SUPFAM" id="SSF52283">
    <property type="entry name" value="Formate/glycerate dehydrogenase catalytic domain-like"/>
    <property type="match status" value="1"/>
</dbReference>
<accession>A0A4Y6U8T3</accession>
<dbReference type="PANTHER" id="PTHR42938:SF9">
    <property type="entry name" value="FORMATE DEHYDROGENASE 1"/>
    <property type="match status" value="1"/>
</dbReference>
<dbReference type="Pfam" id="PF02826">
    <property type="entry name" value="2-Hacid_dh_C"/>
    <property type="match status" value="1"/>
</dbReference>
<protein>
    <submittedName>
        <fullName evidence="5">NAD-dependent formate dehydrogenase</fullName>
    </submittedName>
</protein>
<evidence type="ECO:0000313" key="5">
    <source>
        <dbReference type="EMBL" id="QDH13614.1"/>
    </source>
</evidence>
<dbReference type="EMBL" id="CP038231">
    <property type="protein sequence ID" value="QDH13614.1"/>
    <property type="molecule type" value="Genomic_DNA"/>
</dbReference>
<sequence>MAKILCILYPDPQAGYPPPYIRDSIPDIKVYEDGHPAPHPQPPLGFTPGELVGCVSGELGLRPWLEANGHELYVTSDKDSPDSLFEQHLPDADVVISQPFWPAYLTEERLKKAKNLKLALTAGVGSDNVDLAAAAKLGVTVAEVTGSNSISVAEHAVMMALSLVRNYLPAHALARNGVWNIADCVARGYDIEGMAFGTIGAGRIGLAILKRMKAFGCVLHYMQRHRLAPEVERELGLTYHPTVESLVAAVDIVNLQVPLYPETRNMLNDRTFSLMKKGTYIVNCARGELVDMAALERAQKSGHVAAYAGDVWYPEPAPMDHPWRTMPFNGMTPHISGTTLSAQARYAAGTLEILQDFLEGRPIDPDYVIVQGGGLKGTGAKSYEL</sequence>
<dbReference type="InterPro" id="IPR036291">
    <property type="entry name" value="NAD(P)-bd_dom_sf"/>
</dbReference>
<evidence type="ECO:0000259" key="4">
    <source>
        <dbReference type="Pfam" id="PF02826"/>
    </source>
</evidence>
<dbReference type="InterPro" id="IPR006140">
    <property type="entry name" value="D-isomer_DH_NAD-bd"/>
</dbReference>
<dbReference type="GO" id="GO:0051287">
    <property type="term" value="F:NAD binding"/>
    <property type="evidence" value="ECO:0007669"/>
    <property type="project" value="InterPro"/>
</dbReference>
<evidence type="ECO:0000256" key="1">
    <source>
        <dbReference type="ARBA" id="ARBA00023002"/>
    </source>
</evidence>
<comment type="similarity">
    <text evidence="2">Belongs to the D-isomer specific 2-hydroxyacid dehydrogenase family.</text>
</comment>
<reference evidence="5 6" key="1">
    <citation type="submission" date="2019-03" db="EMBL/GenBank/DDBJ databases">
        <title>The complete genome sequence of Swingsia_sp. F3b2 LMG30590(T).</title>
        <authorList>
            <person name="Chua K.-O."/>
            <person name="Chan K.-G."/>
            <person name="See-Too W.-S."/>
        </authorList>
    </citation>
    <scope>NUCLEOTIDE SEQUENCE [LARGE SCALE GENOMIC DNA]</scope>
    <source>
        <strain evidence="5 6">F3b2</strain>
    </source>
</reference>
<keyword evidence="6" id="KW-1185">Reference proteome</keyword>
<dbReference type="Gene3D" id="3.40.50.720">
    <property type="entry name" value="NAD(P)-binding Rossmann-like Domain"/>
    <property type="match status" value="2"/>
</dbReference>
<feature type="domain" description="D-isomer specific 2-hydroxyacid dehydrogenase catalytic" evidence="3">
    <location>
        <begin position="65"/>
        <end position="362"/>
    </location>
</feature>
<dbReference type="AlphaFoldDB" id="A0A4Y6U8T3"/>
<dbReference type="GO" id="GO:0016616">
    <property type="term" value="F:oxidoreductase activity, acting on the CH-OH group of donors, NAD or NADP as acceptor"/>
    <property type="evidence" value="ECO:0007669"/>
    <property type="project" value="InterPro"/>
</dbReference>
<evidence type="ECO:0000313" key="6">
    <source>
        <dbReference type="Proteomes" id="UP000318709"/>
    </source>
</evidence>
<dbReference type="Pfam" id="PF00389">
    <property type="entry name" value="2-Hacid_dh"/>
    <property type="match status" value="1"/>
</dbReference>
<keyword evidence="1 2" id="KW-0560">Oxidoreductase</keyword>
<dbReference type="InterPro" id="IPR006139">
    <property type="entry name" value="D-isomer_2_OHA_DH_cat_dom"/>
</dbReference>
<name>A0A4Y6U8T3_9PROT</name>
<dbReference type="OrthoDB" id="9793626at2"/>
<dbReference type="SUPFAM" id="SSF51735">
    <property type="entry name" value="NAD(P)-binding Rossmann-fold domains"/>
    <property type="match status" value="1"/>
</dbReference>
<dbReference type="InterPro" id="IPR029753">
    <property type="entry name" value="D-isomer_DH_CS"/>
</dbReference>
<proteinExistence type="inferred from homology"/>
<dbReference type="PROSITE" id="PS00671">
    <property type="entry name" value="D_2_HYDROXYACID_DH_3"/>
    <property type="match status" value="1"/>
</dbReference>
<dbReference type="RefSeq" id="WP_141443322.1">
    <property type="nucleotide sequence ID" value="NZ_CP038231.1"/>
</dbReference>